<protein>
    <submittedName>
        <fullName evidence="1">Uncharacterized protein</fullName>
    </submittedName>
</protein>
<evidence type="ECO:0000313" key="2">
    <source>
        <dbReference type="Proteomes" id="UP000308267"/>
    </source>
</evidence>
<keyword evidence="2" id="KW-1185">Reference proteome</keyword>
<name>A0A4S2LPY3_OPIFE</name>
<sequence>MRRRSKTSSLDGKQWRYQERKCRLALVLKSARRAYEGSRAQTRKRTHRCTALYLPTFEVRNNEMGHPVTQSIDPNASSISISQQPPIRRYTLKELETFNPSATIGRILEQVHCPLRKRQKPT</sequence>
<comment type="caution">
    <text evidence="1">The sequence shown here is derived from an EMBL/GenBank/DDBJ whole genome shotgun (WGS) entry which is preliminary data.</text>
</comment>
<dbReference type="EMBL" id="SJOL01006477">
    <property type="protein sequence ID" value="TGZ65792.1"/>
    <property type="molecule type" value="Genomic_DNA"/>
</dbReference>
<evidence type="ECO:0000313" key="1">
    <source>
        <dbReference type="EMBL" id="TGZ65792.1"/>
    </source>
</evidence>
<organism evidence="1 2">
    <name type="scientific">Opisthorchis felineus</name>
    <dbReference type="NCBI Taxonomy" id="147828"/>
    <lineage>
        <taxon>Eukaryota</taxon>
        <taxon>Metazoa</taxon>
        <taxon>Spiralia</taxon>
        <taxon>Lophotrochozoa</taxon>
        <taxon>Platyhelminthes</taxon>
        <taxon>Trematoda</taxon>
        <taxon>Digenea</taxon>
        <taxon>Opisthorchiida</taxon>
        <taxon>Opisthorchiata</taxon>
        <taxon>Opisthorchiidae</taxon>
        <taxon>Opisthorchis</taxon>
    </lineage>
</organism>
<accession>A0A4S2LPY3</accession>
<gene>
    <name evidence="1" type="ORF">CRM22_005698</name>
</gene>
<proteinExistence type="predicted"/>
<dbReference type="AlphaFoldDB" id="A0A4S2LPY3"/>
<dbReference type="Proteomes" id="UP000308267">
    <property type="component" value="Unassembled WGS sequence"/>
</dbReference>
<reference evidence="1 2" key="1">
    <citation type="journal article" date="2019" name="BMC Genomics">
        <title>New insights from Opisthorchis felineus genome: update on genomics of the epidemiologically important liver flukes.</title>
        <authorList>
            <person name="Ershov N.I."/>
            <person name="Mordvinov V.A."/>
            <person name="Prokhortchouk E.B."/>
            <person name="Pakharukova M.Y."/>
            <person name="Gunbin K.V."/>
            <person name="Ustyantsev K."/>
            <person name="Genaev M.A."/>
            <person name="Blinov A.G."/>
            <person name="Mazur A."/>
            <person name="Boulygina E."/>
            <person name="Tsygankova S."/>
            <person name="Khrameeva E."/>
            <person name="Chekanov N."/>
            <person name="Fan G."/>
            <person name="Xiao A."/>
            <person name="Zhang H."/>
            <person name="Xu X."/>
            <person name="Yang H."/>
            <person name="Solovyev V."/>
            <person name="Lee S.M."/>
            <person name="Liu X."/>
            <person name="Afonnikov D.A."/>
            <person name="Skryabin K.G."/>
        </authorList>
    </citation>
    <scope>NUCLEOTIDE SEQUENCE [LARGE SCALE GENOMIC DNA]</scope>
    <source>
        <strain evidence="1">AK-0245</strain>
        <tissue evidence="1">Whole organism</tissue>
    </source>
</reference>